<name>A0AC35U8A6_9BILA</name>
<evidence type="ECO:0000313" key="2">
    <source>
        <dbReference type="WBParaSite" id="RSKR_0000919000.1"/>
    </source>
</evidence>
<proteinExistence type="predicted"/>
<protein>
    <submittedName>
        <fullName evidence="2">LIM domain-containing protein</fullName>
    </submittedName>
</protein>
<organism evidence="1 2">
    <name type="scientific">Rhabditophanes sp. KR3021</name>
    <dbReference type="NCBI Taxonomy" id="114890"/>
    <lineage>
        <taxon>Eukaryota</taxon>
        <taxon>Metazoa</taxon>
        <taxon>Ecdysozoa</taxon>
        <taxon>Nematoda</taxon>
        <taxon>Chromadorea</taxon>
        <taxon>Rhabditida</taxon>
        <taxon>Tylenchina</taxon>
        <taxon>Panagrolaimomorpha</taxon>
        <taxon>Strongyloidoidea</taxon>
        <taxon>Alloionematidae</taxon>
        <taxon>Rhabditophanes</taxon>
    </lineage>
</organism>
<dbReference type="WBParaSite" id="RSKR_0000919000.1">
    <property type="protein sequence ID" value="RSKR_0000919000.1"/>
    <property type="gene ID" value="RSKR_0000919000"/>
</dbReference>
<sequence>MVARLSEADKKEIIGEDQIKMLRETVLRETRPKNATLSSSAVKSDQIRQYIKEQDLKSQNQYSFPNHTKSSLSINVNSNLNGHTKYNGGQINGIIKDSNGNAPSPSSTLSTENGRWSNASSTSSSLNSSQTKSKEDDYISPQAKFYFHGDDYGKDGSGEFDVRHQQVPIKTILNEGPPKDSLYSKPWKKVEFNLPPKQTPQERRLPRVDPDAVYERPPPHMTQPNRDRYVIGDCGKCSLPIFNTESNTFALEQLFHTTCFTCTTCSLPLKGKQFYTLKDKCYCEADYLKESARESVKCHECGHNITDVVISALGKSFCPECFRCSRCRVLLDGQPFTVDKKGDIYCKQDYHDLFSPKCARCHEPIVSDNEVTEFIRVPNLNNQDYHIQCYTCECCHKNLKSDSEKKCYPIGNVILCLTCNKIWARTGGTNTPITDL</sequence>
<accession>A0AC35U8A6</accession>
<evidence type="ECO:0000313" key="1">
    <source>
        <dbReference type="Proteomes" id="UP000095286"/>
    </source>
</evidence>
<reference evidence="2" key="1">
    <citation type="submission" date="2016-11" db="UniProtKB">
        <authorList>
            <consortium name="WormBaseParasite"/>
        </authorList>
    </citation>
    <scope>IDENTIFICATION</scope>
    <source>
        <strain evidence="2">KR3021</strain>
    </source>
</reference>
<dbReference type="Proteomes" id="UP000095286">
    <property type="component" value="Unplaced"/>
</dbReference>